<dbReference type="InterPro" id="IPR036291">
    <property type="entry name" value="NAD(P)-bd_dom_sf"/>
</dbReference>
<sequence>MKIVKGQVAVITGGASGIGYGLAEALAARGVRIVLSDVREDGLNEAVARLGAGDVDAIGVVADVTDAASVDRLADQTIDAYGRVDLVCNNAGVVSPAAPMWEQELTTWRRMIDIKVMGVIHGVRSFAPHLIDQGSGHILNTASSGGLAPLPDRTPYTGTMHAVVGLTETLDAELRRAARKVGATVLCPGLVDTPLGQNSATLGVAALPPGVDGSTMKGLPGVMSARAVAEAALAAIEADRVHSAPGSGVADRARARVGGLLADLAPPARGPSCAERRSPPPTASAARSELPPGVPAADSHRLPGPSSARSRD</sequence>
<name>A0A917QYN3_9ACTN</name>
<accession>A0A917QYN3</accession>
<dbReference type="PANTHER" id="PTHR43391:SF14">
    <property type="entry name" value="DEHYDROGENASE_REDUCTASE SDR FAMILY PROTEIN 7-LIKE"/>
    <property type="match status" value="1"/>
</dbReference>
<dbReference type="AlphaFoldDB" id="A0A917QYN3"/>
<evidence type="ECO:0000256" key="3">
    <source>
        <dbReference type="ARBA" id="ARBA00023002"/>
    </source>
</evidence>
<comment type="similarity">
    <text evidence="1 4">Belongs to the short-chain dehydrogenases/reductases (SDR) family.</text>
</comment>
<dbReference type="PRINTS" id="PR00080">
    <property type="entry name" value="SDRFAMILY"/>
</dbReference>
<feature type="region of interest" description="Disordered" evidence="5">
    <location>
        <begin position="263"/>
        <end position="312"/>
    </location>
</feature>
<evidence type="ECO:0000256" key="1">
    <source>
        <dbReference type="ARBA" id="ARBA00006484"/>
    </source>
</evidence>
<dbReference type="PANTHER" id="PTHR43391">
    <property type="entry name" value="RETINOL DEHYDROGENASE-RELATED"/>
    <property type="match status" value="1"/>
</dbReference>
<dbReference type="EMBL" id="BMPQ01000009">
    <property type="protein sequence ID" value="GGK75563.1"/>
    <property type="molecule type" value="Genomic_DNA"/>
</dbReference>
<keyword evidence="2" id="KW-0521">NADP</keyword>
<dbReference type="Pfam" id="PF00106">
    <property type="entry name" value="adh_short"/>
    <property type="match status" value="1"/>
</dbReference>
<gene>
    <name evidence="6" type="ORF">GCM10010094_40850</name>
</gene>
<proteinExistence type="inferred from homology"/>
<reference evidence="6" key="2">
    <citation type="submission" date="2020-09" db="EMBL/GenBank/DDBJ databases">
        <authorList>
            <person name="Sun Q."/>
            <person name="Ohkuma M."/>
        </authorList>
    </citation>
    <scope>NUCLEOTIDE SEQUENCE</scope>
    <source>
        <strain evidence="6">JCM 3035</strain>
    </source>
</reference>
<dbReference type="InterPro" id="IPR002347">
    <property type="entry name" value="SDR_fam"/>
</dbReference>
<keyword evidence="7" id="KW-1185">Reference proteome</keyword>
<evidence type="ECO:0000256" key="5">
    <source>
        <dbReference type="SAM" id="MobiDB-lite"/>
    </source>
</evidence>
<dbReference type="CDD" id="cd05233">
    <property type="entry name" value="SDR_c"/>
    <property type="match status" value="1"/>
</dbReference>
<evidence type="ECO:0000313" key="6">
    <source>
        <dbReference type="EMBL" id="GGK75563.1"/>
    </source>
</evidence>
<dbReference type="GO" id="GO:0016491">
    <property type="term" value="F:oxidoreductase activity"/>
    <property type="evidence" value="ECO:0007669"/>
    <property type="project" value="UniProtKB-KW"/>
</dbReference>
<keyword evidence="3" id="KW-0560">Oxidoreductase</keyword>
<organism evidence="6 7">
    <name type="scientific">Streptomyces flaveus</name>
    <dbReference type="NCBI Taxonomy" id="66370"/>
    <lineage>
        <taxon>Bacteria</taxon>
        <taxon>Bacillati</taxon>
        <taxon>Actinomycetota</taxon>
        <taxon>Actinomycetes</taxon>
        <taxon>Kitasatosporales</taxon>
        <taxon>Streptomycetaceae</taxon>
        <taxon>Streptomyces</taxon>
        <taxon>Streptomyces aurantiacus group</taxon>
    </lineage>
</organism>
<evidence type="ECO:0000256" key="2">
    <source>
        <dbReference type="ARBA" id="ARBA00022857"/>
    </source>
</evidence>
<evidence type="ECO:0000256" key="4">
    <source>
        <dbReference type="RuleBase" id="RU000363"/>
    </source>
</evidence>
<dbReference type="Gene3D" id="3.40.50.720">
    <property type="entry name" value="NAD(P)-binding Rossmann-like Domain"/>
    <property type="match status" value="1"/>
</dbReference>
<protein>
    <submittedName>
        <fullName evidence="6">Short-chain dehydrogenase</fullName>
    </submittedName>
</protein>
<reference evidence="6" key="1">
    <citation type="journal article" date="2014" name="Int. J. Syst. Evol. Microbiol.">
        <title>Complete genome sequence of Corynebacterium casei LMG S-19264T (=DSM 44701T), isolated from a smear-ripened cheese.</title>
        <authorList>
            <consortium name="US DOE Joint Genome Institute (JGI-PGF)"/>
            <person name="Walter F."/>
            <person name="Albersmeier A."/>
            <person name="Kalinowski J."/>
            <person name="Ruckert C."/>
        </authorList>
    </citation>
    <scope>NUCLEOTIDE SEQUENCE</scope>
    <source>
        <strain evidence="6">JCM 3035</strain>
    </source>
</reference>
<evidence type="ECO:0000313" key="7">
    <source>
        <dbReference type="Proteomes" id="UP000637788"/>
    </source>
</evidence>
<dbReference type="PRINTS" id="PR00081">
    <property type="entry name" value="GDHRDH"/>
</dbReference>
<dbReference type="Proteomes" id="UP000637788">
    <property type="component" value="Unassembled WGS sequence"/>
</dbReference>
<dbReference type="SUPFAM" id="SSF51735">
    <property type="entry name" value="NAD(P)-binding Rossmann-fold domains"/>
    <property type="match status" value="1"/>
</dbReference>
<comment type="caution">
    <text evidence="6">The sequence shown here is derived from an EMBL/GenBank/DDBJ whole genome shotgun (WGS) entry which is preliminary data.</text>
</comment>